<dbReference type="AlphaFoldDB" id="A0AAD1XAR5"/>
<comment type="caution">
    <text evidence="1">The sequence shown here is derived from an EMBL/GenBank/DDBJ whole genome shotgun (WGS) entry which is preliminary data.</text>
</comment>
<sequence>MKTNEGLNSDIEFCIDREVSTPLKTCMKEKRRIEGRIKTSMGICEQERMKETEEITNYKVLSKSKNIPKFGNLIGATSKLKISQLSRAMKSNSTIKTSFQKNERKKETLKMKIPQFLPFNTSEEKLRSTKVFTKSLYSGKFGGYGKKRKTYNKNMSKLTGADHFHPKNPSSNFTRKSPILASTRLLKKRYSSKTIPKRSKNTFFKARVTFKPAGSPLALKNTHLNPTDCGISKNSTLKPPNNTRQSYLNSLLREHDLCGLAHKALPQGKPLVHLFHNLNVIRAKSTHRPKVLEKKRRTRNQRNHTGIFEVWGWSCEKRTLE</sequence>
<reference evidence="1" key="1">
    <citation type="submission" date="2023-07" db="EMBL/GenBank/DDBJ databases">
        <authorList>
            <consortium name="AG Swart"/>
            <person name="Singh M."/>
            <person name="Singh A."/>
            <person name="Seah K."/>
            <person name="Emmerich C."/>
        </authorList>
    </citation>
    <scope>NUCLEOTIDE SEQUENCE</scope>
    <source>
        <strain evidence="1">DP1</strain>
    </source>
</reference>
<protein>
    <submittedName>
        <fullName evidence="1">Uncharacterized protein</fullName>
    </submittedName>
</protein>
<evidence type="ECO:0000313" key="1">
    <source>
        <dbReference type="EMBL" id="CAI2369444.1"/>
    </source>
</evidence>
<keyword evidence="2" id="KW-1185">Reference proteome</keyword>
<proteinExistence type="predicted"/>
<evidence type="ECO:0000313" key="2">
    <source>
        <dbReference type="Proteomes" id="UP001295684"/>
    </source>
</evidence>
<dbReference type="EMBL" id="CAMPGE010010595">
    <property type="protein sequence ID" value="CAI2369444.1"/>
    <property type="molecule type" value="Genomic_DNA"/>
</dbReference>
<gene>
    <name evidence="1" type="ORF">ECRASSUSDP1_LOCUS10745</name>
</gene>
<organism evidence="1 2">
    <name type="scientific">Euplotes crassus</name>
    <dbReference type="NCBI Taxonomy" id="5936"/>
    <lineage>
        <taxon>Eukaryota</taxon>
        <taxon>Sar</taxon>
        <taxon>Alveolata</taxon>
        <taxon>Ciliophora</taxon>
        <taxon>Intramacronucleata</taxon>
        <taxon>Spirotrichea</taxon>
        <taxon>Hypotrichia</taxon>
        <taxon>Euplotida</taxon>
        <taxon>Euplotidae</taxon>
        <taxon>Moneuplotes</taxon>
    </lineage>
</organism>
<name>A0AAD1XAR5_EUPCR</name>
<accession>A0AAD1XAR5</accession>
<dbReference type="Proteomes" id="UP001295684">
    <property type="component" value="Unassembled WGS sequence"/>
</dbReference>